<feature type="chain" id="PRO_5020382942" evidence="2">
    <location>
        <begin position="23"/>
        <end position="182"/>
    </location>
</feature>
<evidence type="ECO:0000256" key="1">
    <source>
        <dbReference type="SAM" id="MobiDB-lite"/>
    </source>
</evidence>
<evidence type="ECO:0000313" key="3">
    <source>
        <dbReference type="EMBL" id="TGZ80909.1"/>
    </source>
</evidence>
<dbReference type="EMBL" id="ML220122">
    <property type="protein sequence ID" value="TGZ80909.1"/>
    <property type="molecule type" value="Genomic_DNA"/>
</dbReference>
<name>A0A4S2MW82_9PEZI</name>
<accession>A0A4S2MW82</accession>
<gene>
    <name evidence="3" type="ORF">EX30DRAFT_44099</name>
</gene>
<feature type="signal peptide" evidence="2">
    <location>
        <begin position="1"/>
        <end position="22"/>
    </location>
</feature>
<dbReference type="Proteomes" id="UP000298138">
    <property type="component" value="Unassembled WGS sequence"/>
</dbReference>
<protein>
    <submittedName>
        <fullName evidence="3">Uncharacterized protein</fullName>
    </submittedName>
</protein>
<sequence>MIRRRWMRAACLACLPAEDATTQRCDKPPISPPPPSNTDKSDADHVHITGYPANTTSSTPPSRSLSVSESSRYRGGMRASSRNRPHLSVSSRLQTRSRQLSIARYWRYTLSSTRKPSNLSSMGFEPLGNLYTCQKCQLHHGTAHETTIACGRLPSRTRQSKLGAISFQKPDNSHWNQHGRVP</sequence>
<reference evidence="3 4" key="1">
    <citation type="submission" date="2019-04" db="EMBL/GenBank/DDBJ databases">
        <title>Comparative genomics and transcriptomics to analyze fruiting body development in filamentous ascomycetes.</title>
        <authorList>
            <consortium name="DOE Joint Genome Institute"/>
            <person name="Lutkenhaus R."/>
            <person name="Traeger S."/>
            <person name="Breuer J."/>
            <person name="Kuo A."/>
            <person name="Lipzen A."/>
            <person name="Pangilinan J."/>
            <person name="Dilworth D."/>
            <person name="Sandor L."/>
            <person name="Poggeler S."/>
            <person name="Barry K."/>
            <person name="Grigoriev I.V."/>
            <person name="Nowrousian M."/>
        </authorList>
    </citation>
    <scope>NUCLEOTIDE SEQUENCE [LARGE SCALE GENOMIC DNA]</scope>
    <source>
        <strain evidence="3 4">CBS 389.68</strain>
    </source>
</reference>
<keyword evidence="2" id="KW-0732">Signal</keyword>
<evidence type="ECO:0000256" key="2">
    <source>
        <dbReference type="SAM" id="SignalP"/>
    </source>
</evidence>
<organism evidence="3 4">
    <name type="scientific">Ascodesmis nigricans</name>
    <dbReference type="NCBI Taxonomy" id="341454"/>
    <lineage>
        <taxon>Eukaryota</taxon>
        <taxon>Fungi</taxon>
        <taxon>Dikarya</taxon>
        <taxon>Ascomycota</taxon>
        <taxon>Pezizomycotina</taxon>
        <taxon>Pezizomycetes</taxon>
        <taxon>Pezizales</taxon>
        <taxon>Ascodesmidaceae</taxon>
        <taxon>Ascodesmis</taxon>
    </lineage>
</organism>
<dbReference type="AlphaFoldDB" id="A0A4S2MW82"/>
<feature type="compositionally biased region" description="Low complexity" evidence="1">
    <location>
        <begin position="52"/>
        <end position="74"/>
    </location>
</feature>
<proteinExistence type="predicted"/>
<evidence type="ECO:0000313" key="4">
    <source>
        <dbReference type="Proteomes" id="UP000298138"/>
    </source>
</evidence>
<dbReference type="InParanoid" id="A0A4S2MW82"/>
<feature type="region of interest" description="Disordered" evidence="1">
    <location>
        <begin position="22"/>
        <end position="93"/>
    </location>
</feature>
<keyword evidence="4" id="KW-1185">Reference proteome</keyword>